<evidence type="ECO:0000256" key="3">
    <source>
        <dbReference type="ARBA" id="ARBA00022741"/>
    </source>
</evidence>
<dbReference type="PANTHER" id="PTHR32182">
    <property type="entry name" value="DNA REPLICATION AND REPAIR PROTEIN RECF"/>
    <property type="match status" value="1"/>
</dbReference>
<reference evidence="8" key="1">
    <citation type="submission" date="2020-01" db="EMBL/GenBank/DDBJ databases">
        <authorList>
            <person name="Meier V. D."/>
            <person name="Meier V D."/>
        </authorList>
    </citation>
    <scope>NUCLEOTIDE SEQUENCE</scope>
    <source>
        <strain evidence="8">HLG_WM_MAG_08</strain>
    </source>
</reference>
<evidence type="ECO:0000256" key="1">
    <source>
        <dbReference type="ARBA" id="ARBA00022490"/>
    </source>
</evidence>
<comment type="similarity">
    <text evidence="6">Belongs to the RecF family.</text>
</comment>
<dbReference type="GO" id="GO:0009432">
    <property type="term" value="P:SOS response"/>
    <property type="evidence" value="ECO:0007669"/>
    <property type="project" value="UniProtKB-UniRule"/>
</dbReference>
<comment type="subcellular location">
    <subcellularLocation>
        <location evidence="6">Cytoplasm</location>
    </subcellularLocation>
</comment>
<keyword evidence="2 6" id="KW-0235">DNA replication</keyword>
<dbReference type="SUPFAM" id="SSF52540">
    <property type="entry name" value="P-loop containing nucleoside triphosphate hydrolases"/>
    <property type="match status" value="1"/>
</dbReference>
<dbReference type="GO" id="GO:0006302">
    <property type="term" value="P:double-strand break repair"/>
    <property type="evidence" value="ECO:0007669"/>
    <property type="project" value="TreeGrafter"/>
</dbReference>
<dbReference type="GO" id="GO:0006260">
    <property type="term" value="P:DNA replication"/>
    <property type="evidence" value="ECO:0007669"/>
    <property type="project" value="UniProtKB-UniRule"/>
</dbReference>
<dbReference type="Gene3D" id="1.20.1050.90">
    <property type="entry name" value="RecF/RecN/SMC, N-terminal domain"/>
    <property type="match status" value="1"/>
</dbReference>
<dbReference type="NCBIfam" id="TIGR00611">
    <property type="entry name" value="recf"/>
    <property type="match status" value="1"/>
</dbReference>
<accession>A0A6S6SW91</accession>
<dbReference type="GO" id="GO:0005524">
    <property type="term" value="F:ATP binding"/>
    <property type="evidence" value="ECO:0007669"/>
    <property type="project" value="UniProtKB-UniRule"/>
</dbReference>
<dbReference type="InterPro" id="IPR042174">
    <property type="entry name" value="RecF_2"/>
</dbReference>
<dbReference type="InterPro" id="IPR003395">
    <property type="entry name" value="RecF/RecN/SMC_N"/>
</dbReference>
<dbReference type="InterPro" id="IPR027417">
    <property type="entry name" value="P-loop_NTPase"/>
</dbReference>
<keyword evidence="1 6" id="KW-0963">Cytoplasm</keyword>
<dbReference type="Pfam" id="PF02463">
    <property type="entry name" value="SMC_N"/>
    <property type="match status" value="1"/>
</dbReference>
<dbReference type="GO" id="GO:0000731">
    <property type="term" value="P:DNA synthesis involved in DNA repair"/>
    <property type="evidence" value="ECO:0007669"/>
    <property type="project" value="TreeGrafter"/>
</dbReference>
<protein>
    <recommendedName>
        <fullName evidence="6">DNA replication and repair protein RecF</fullName>
    </recommendedName>
</protein>
<dbReference type="InterPro" id="IPR001238">
    <property type="entry name" value="DNA-binding_RecF"/>
</dbReference>
<evidence type="ECO:0000313" key="8">
    <source>
        <dbReference type="EMBL" id="CAA6810262.1"/>
    </source>
</evidence>
<dbReference type="EMBL" id="CACVAV010000163">
    <property type="protein sequence ID" value="CAA6810262.1"/>
    <property type="molecule type" value="Genomic_DNA"/>
</dbReference>
<name>A0A6S6SW91_9GAMM</name>
<evidence type="ECO:0000256" key="6">
    <source>
        <dbReference type="HAMAP-Rule" id="MF_00365"/>
    </source>
</evidence>
<organism evidence="8">
    <name type="scientific">uncultured Thiotrichaceae bacterium</name>
    <dbReference type="NCBI Taxonomy" id="298394"/>
    <lineage>
        <taxon>Bacteria</taxon>
        <taxon>Pseudomonadati</taxon>
        <taxon>Pseudomonadota</taxon>
        <taxon>Gammaproteobacteria</taxon>
        <taxon>Thiotrichales</taxon>
        <taxon>Thiotrichaceae</taxon>
        <taxon>environmental samples</taxon>
    </lineage>
</organism>
<sequence length="366" mass="41656">MWLKQLNIENCRLIDKWAIELSDSVNLVIGGNAAGKSSLLEAVSILASGRSFRTPRIREVIRNGTEQLTVTGRVHDDALQSEYPIGISKTLKNTRIRINHADVNQQAELSSHLPLTVIHPDTITLLTGSPGQRRALLDWVAFYRNKDFHQDWKNYQRVLKQRNSCLRDPQQRYALQYWTEQLVKLQPRIHHFREDALQAIIEALDNLKFLFKQQGSLVLKLYNGFPAQVKLNDETQLSAFYASKQEQESDQGMTLYGCHRGDLNMLFDGLPVAQFASRGQLKMFGIALLLAQSEAITTKDTKRGIIAIDDLASELDSDNQDLLYQVLKQTRQQLIVTGTRPPEGGFLPKHGKMFHVEHGRIDDIKM</sequence>
<gene>
    <name evidence="6" type="primary">recF</name>
    <name evidence="8" type="ORF">HELGO_WM36693</name>
</gene>
<keyword evidence="4 6" id="KW-0067">ATP-binding</keyword>
<keyword evidence="6" id="KW-0742">SOS response</keyword>
<dbReference type="GO" id="GO:0003697">
    <property type="term" value="F:single-stranded DNA binding"/>
    <property type="evidence" value="ECO:0007669"/>
    <property type="project" value="UniProtKB-UniRule"/>
</dbReference>
<feature type="binding site" evidence="6">
    <location>
        <begin position="30"/>
        <end position="37"/>
    </location>
    <ligand>
        <name>ATP</name>
        <dbReference type="ChEBI" id="CHEBI:30616"/>
    </ligand>
</feature>
<evidence type="ECO:0000256" key="4">
    <source>
        <dbReference type="ARBA" id="ARBA00022840"/>
    </source>
</evidence>
<dbReference type="GO" id="GO:0005737">
    <property type="term" value="C:cytoplasm"/>
    <property type="evidence" value="ECO:0007669"/>
    <property type="project" value="UniProtKB-SubCell"/>
</dbReference>
<feature type="domain" description="RecF/RecN/SMC N-terminal" evidence="7">
    <location>
        <begin position="3"/>
        <end position="341"/>
    </location>
</feature>
<keyword evidence="6" id="KW-0227">DNA damage</keyword>
<evidence type="ECO:0000256" key="5">
    <source>
        <dbReference type="ARBA" id="ARBA00023125"/>
    </source>
</evidence>
<dbReference type="AlphaFoldDB" id="A0A6S6SW91"/>
<dbReference type="HAMAP" id="MF_00365">
    <property type="entry name" value="RecF"/>
    <property type="match status" value="1"/>
</dbReference>
<keyword evidence="3 6" id="KW-0547">Nucleotide-binding</keyword>
<evidence type="ECO:0000256" key="2">
    <source>
        <dbReference type="ARBA" id="ARBA00022705"/>
    </source>
</evidence>
<keyword evidence="6" id="KW-0234">DNA repair</keyword>
<dbReference type="Gene3D" id="3.40.50.300">
    <property type="entry name" value="P-loop containing nucleotide triphosphate hydrolases"/>
    <property type="match status" value="1"/>
</dbReference>
<dbReference type="PANTHER" id="PTHR32182:SF0">
    <property type="entry name" value="DNA REPLICATION AND REPAIR PROTEIN RECF"/>
    <property type="match status" value="1"/>
</dbReference>
<evidence type="ECO:0000259" key="7">
    <source>
        <dbReference type="Pfam" id="PF02463"/>
    </source>
</evidence>
<keyword evidence="5 6" id="KW-0238">DNA-binding</keyword>
<comment type="function">
    <text evidence="6">The RecF protein is involved in DNA metabolism; it is required for DNA replication and normal SOS inducibility. RecF binds preferentially to single-stranded, linear DNA. It also seems to bind ATP.</text>
</comment>
<proteinExistence type="inferred from homology"/>